<feature type="compositionally biased region" description="Pro residues" evidence="7">
    <location>
        <begin position="65"/>
        <end position="74"/>
    </location>
</feature>
<dbReference type="Pfam" id="PF00010">
    <property type="entry name" value="HLH"/>
    <property type="match status" value="1"/>
</dbReference>
<feature type="region of interest" description="Disordered" evidence="7">
    <location>
        <begin position="1"/>
        <end position="25"/>
    </location>
</feature>
<dbReference type="AlphaFoldDB" id="A0AAN7QXU2"/>
<dbReference type="SMART" id="SM00353">
    <property type="entry name" value="HLH"/>
    <property type="match status" value="1"/>
</dbReference>
<name>A0AAN7QXU2_TRANT</name>
<dbReference type="GO" id="GO:0046983">
    <property type="term" value="F:protein dimerization activity"/>
    <property type="evidence" value="ECO:0007669"/>
    <property type="project" value="InterPro"/>
</dbReference>
<dbReference type="InterPro" id="IPR036638">
    <property type="entry name" value="HLH_DNA-bd_sf"/>
</dbReference>
<keyword evidence="3" id="KW-0238">DNA-binding</keyword>
<dbReference type="InterPro" id="IPR045239">
    <property type="entry name" value="bHLH95_bHLH"/>
</dbReference>
<keyword evidence="4" id="KW-0804">Transcription</keyword>
<organism evidence="9 10">
    <name type="scientific">Trapa natans</name>
    <name type="common">Water chestnut</name>
    <dbReference type="NCBI Taxonomy" id="22666"/>
    <lineage>
        <taxon>Eukaryota</taxon>
        <taxon>Viridiplantae</taxon>
        <taxon>Streptophyta</taxon>
        <taxon>Embryophyta</taxon>
        <taxon>Tracheophyta</taxon>
        <taxon>Spermatophyta</taxon>
        <taxon>Magnoliopsida</taxon>
        <taxon>eudicotyledons</taxon>
        <taxon>Gunneridae</taxon>
        <taxon>Pentapetalae</taxon>
        <taxon>rosids</taxon>
        <taxon>malvids</taxon>
        <taxon>Myrtales</taxon>
        <taxon>Lythraceae</taxon>
        <taxon>Trapa</taxon>
    </lineage>
</organism>
<dbReference type="GO" id="GO:0005634">
    <property type="term" value="C:nucleus"/>
    <property type="evidence" value="ECO:0007669"/>
    <property type="project" value="UniProtKB-SubCell"/>
</dbReference>
<evidence type="ECO:0000256" key="6">
    <source>
        <dbReference type="SAM" id="Coils"/>
    </source>
</evidence>
<feature type="region of interest" description="Disordered" evidence="7">
    <location>
        <begin position="51"/>
        <end position="80"/>
    </location>
</feature>
<dbReference type="PANTHER" id="PTHR16223:SF177">
    <property type="entry name" value="TRANSCRIPTION FACTOR BHLH129"/>
    <property type="match status" value="1"/>
</dbReference>
<protein>
    <recommendedName>
        <fullName evidence="8">BHLH domain-containing protein</fullName>
    </recommendedName>
</protein>
<evidence type="ECO:0000256" key="5">
    <source>
        <dbReference type="ARBA" id="ARBA00023242"/>
    </source>
</evidence>
<dbReference type="Proteomes" id="UP001346149">
    <property type="component" value="Unassembled WGS sequence"/>
</dbReference>
<dbReference type="EMBL" id="JAXQNO010000017">
    <property type="protein sequence ID" value="KAK4779133.1"/>
    <property type="molecule type" value="Genomic_DNA"/>
</dbReference>
<dbReference type="CDD" id="cd11393">
    <property type="entry name" value="bHLH_AtbHLH_like"/>
    <property type="match status" value="1"/>
</dbReference>
<keyword evidence="6" id="KW-0175">Coiled coil</keyword>
<dbReference type="GO" id="GO:0000978">
    <property type="term" value="F:RNA polymerase II cis-regulatory region sequence-specific DNA binding"/>
    <property type="evidence" value="ECO:0007669"/>
    <property type="project" value="TreeGrafter"/>
</dbReference>
<feature type="coiled-coil region" evidence="6">
    <location>
        <begin position="321"/>
        <end position="348"/>
    </location>
</feature>
<dbReference type="InterPro" id="IPR011598">
    <property type="entry name" value="bHLH_dom"/>
</dbReference>
<keyword evidence="5" id="KW-0539">Nucleus</keyword>
<dbReference type="FunFam" id="4.10.280.10:FF:000021">
    <property type="entry name" value="Transcription factor bHLH130 family"/>
    <property type="match status" value="1"/>
</dbReference>
<evidence type="ECO:0000256" key="4">
    <source>
        <dbReference type="ARBA" id="ARBA00023163"/>
    </source>
</evidence>
<dbReference type="PROSITE" id="PS50888">
    <property type="entry name" value="BHLH"/>
    <property type="match status" value="1"/>
</dbReference>
<proteinExistence type="predicted"/>
<keyword evidence="10" id="KW-1185">Reference proteome</keyword>
<gene>
    <name evidence="9" type="ORF">SAY86_006661</name>
</gene>
<dbReference type="InterPro" id="IPR045843">
    <property type="entry name" value="IND-like"/>
</dbReference>
<dbReference type="PANTHER" id="PTHR16223">
    <property type="entry name" value="TRANSCRIPTION FACTOR BHLH83-RELATED"/>
    <property type="match status" value="1"/>
</dbReference>
<comment type="subcellular location">
    <subcellularLocation>
        <location evidence="1">Nucleus</location>
    </subcellularLocation>
</comment>
<dbReference type="SUPFAM" id="SSF47459">
    <property type="entry name" value="HLH, helix-loop-helix DNA-binding domain"/>
    <property type="match status" value="1"/>
</dbReference>
<evidence type="ECO:0000256" key="1">
    <source>
        <dbReference type="ARBA" id="ARBA00004123"/>
    </source>
</evidence>
<feature type="compositionally biased region" description="Low complexity" evidence="7">
    <location>
        <begin position="1"/>
        <end position="21"/>
    </location>
</feature>
<evidence type="ECO:0000256" key="7">
    <source>
        <dbReference type="SAM" id="MobiDB-lite"/>
    </source>
</evidence>
<evidence type="ECO:0000313" key="9">
    <source>
        <dbReference type="EMBL" id="KAK4779133.1"/>
    </source>
</evidence>
<reference evidence="9 10" key="1">
    <citation type="journal article" date="2023" name="Hortic Res">
        <title>Pangenome of water caltrop reveals structural variations and asymmetric subgenome divergence after allopolyploidization.</title>
        <authorList>
            <person name="Zhang X."/>
            <person name="Chen Y."/>
            <person name="Wang L."/>
            <person name="Yuan Y."/>
            <person name="Fang M."/>
            <person name="Shi L."/>
            <person name="Lu R."/>
            <person name="Comes H.P."/>
            <person name="Ma Y."/>
            <person name="Chen Y."/>
            <person name="Huang G."/>
            <person name="Zhou Y."/>
            <person name="Zheng Z."/>
            <person name="Qiu Y."/>
        </authorList>
    </citation>
    <scope>NUCLEOTIDE SEQUENCE [LARGE SCALE GENOMIC DNA]</scope>
    <source>
        <strain evidence="9">F231</strain>
    </source>
</reference>
<evidence type="ECO:0000256" key="2">
    <source>
        <dbReference type="ARBA" id="ARBA00023015"/>
    </source>
</evidence>
<comment type="caution">
    <text evidence="9">The sequence shown here is derived from an EMBL/GenBank/DDBJ whole genome shotgun (WGS) entry which is preliminary data.</text>
</comment>
<feature type="region of interest" description="Disordered" evidence="7">
    <location>
        <begin position="93"/>
        <end position="134"/>
    </location>
</feature>
<dbReference type="GO" id="GO:0000981">
    <property type="term" value="F:DNA-binding transcription factor activity, RNA polymerase II-specific"/>
    <property type="evidence" value="ECO:0007669"/>
    <property type="project" value="TreeGrafter"/>
</dbReference>
<keyword evidence="2" id="KW-0805">Transcription regulation</keyword>
<accession>A0AAN7QXU2</accession>
<feature type="domain" description="BHLH" evidence="8">
    <location>
        <begin position="281"/>
        <end position="331"/>
    </location>
</feature>
<sequence>MYPTSSSSSSHKSVPSSSGGLSRYGSAPSSLLTAAVDSVIGAHRDFDSALHASSHSGHHHHHPPPPHQQRPPHAPSLLGQYFSADSSSVTAESNCKVNSTKDGGGGGLHRSFGVNEMNVGGGSSSSSPLVRQKSSPAGFLDHLSDANAFSLTRGGGSSNGGHGVARLKSQLSFTTQDFSQISDMNENMVDRVGQENGQATGSHSYATTSFGIDSWENNNNIVFSAPSVKRARNMDGGIYSFHPLETQFSMPQTSLEMATVEKLLHIPEDSVPCKIRAKRGCATHPRSIAERERRTRISGRLKKLQELVPNMDKQTSYADMLDLAVHHIKSLQTQVQNLQQELDNCTCGCKRSS</sequence>
<dbReference type="Gene3D" id="4.10.280.10">
    <property type="entry name" value="Helix-loop-helix DNA-binding domain"/>
    <property type="match status" value="1"/>
</dbReference>
<evidence type="ECO:0000313" key="10">
    <source>
        <dbReference type="Proteomes" id="UP001346149"/>
    </source>
</evidence>
<evidence type="ECO:0000256" key="3">
    <source>
        <dbReference type="ARBA" id="ARBA00023125"/>
    </source>
</evidence>
<evidence type="ECO:0000259" key="8">
    <source>
        <dbReference type="PROSITE" id="PS50888"/>
    </source>
</evidence>